<dbReference type="InterPro" id="IPR015424">
    <property type="entry name" value="PyrdxlP-dep_Trfase"/>
</dbReference>
<dbReference type="PIRSF" id="PIRSF000390">
    <property type="entry name" value="PLP_StrS"/>
    <property type="match status" value="1"/>
</dbReference>
<keyword evidence="4" id="KW-0808">Transferase</keyword>
<reference evidence="4 5" key="1">
    <citation type="submission" date="2016-02" db="EMBL/GenBank/DDBJ databases">
        <title>Draft genome sequence of Thermodesulfatator sp. S606.</title>
        <authorList>
            <person name="Lai Q."/>
            <person name="Cao J."/>
            <person name="Dupont S."/>
            <person name="Shao Z."/>
            <person name="Jebbar M."/>
            <person name="Alain K."/>
        </authorList>
    </citation>
    <scope>NUCLEOTIDE SEQUENCE [LARGE SCALE GENOMIC DNA]</scope>
    <source>
        <strain evidence="4 5">S606</strain>
    </source>
</reference>
<dbReference type="STRING" id="1795632.TH606_05755"/>
<dbReference type="Gene3D" id="3.40.640.10">
    <property type="entry name" value="Type I PLP-dependent aspartate aminotransferase-like (Major domain)"/>
    <property type="match status" value="1"/>
</dbReference>
<dbReference type="Pfam" id="PF01041">
    <property type="entry name" value="DegT_DnrJ_EryC1"/>
    <property type="match status" value="1"/>
</dbReference>
<dbReference type="CDD" id="cd00616">
    <property type="entry name" value="AHBA_syn"/>
    <property type="match status" value="1"/>
</dbReference>
<dbReference type="SUPFAM" id="SSF53383">
    <property type="entry name" value="PLP-dependent transferases"/>
    <property type="match status" value="1"/>
</dbReference>
<comment type="caution">
    <text evidence="4">The sequence shown here is derived from an EMBL/GenBank/DDBJ whole genome shotgun (WGS) entry which is preliminary data.</text>
</comment>
<dbReference type="GO" id="GO:0030170">
    <property type="term" value="F:pyridoxal phosphate binding"/>
    <property type="evidence" value="ECO:0007669"/>
    <property type="project" value="TreeGrafter"/>
</dbReference>
<protein>
    <submittedName>
        <fullName evidence="4">Aminotransferase DegT</fullName>
    </submittedName>
</protein>
<dbReference type="Proteomes" id="UP000076964">
    <property type="component" value="Unassembled WGS sequence"/>
</dbReference>
<comment type="similarity">
    <text evidence="3">Belongs to the DegT/DnrJ/EryC1 family.</text>
</comment>
<dbReference type="InterPro" id="IPR000653">
    <property type="entry name" value="DegT/StrS_aminotransferase"/>
</dbReference>
<keyword evidence="4" id="KW-0032">Aminotransferase</keyword>
<evidence type="ECO:0000313" key="4">
    <source>
        <dbReference type="EMBL" id="OAG27702.1"/>
    </source>
</evidence>
<dbReference type="EMBL" id="LSFI01000022">
    <property type="protein sequence ID" value="OAG27702.1"/>
    <property type="molecule type" value="Genomic_DNA"/>
</dbReference>
<evidence type="ECO:0000313" key="5">
    <source>
        <dbReference type="Proteomes" id="UP000076964"/>
    </source>
</evidence>
<keyword evidence="5" id="KW-1185">Reference proteome</keyword>
<organism evidence="4 5">
    <name type="scientific">Thermodesulfatator autotrophicus</name>
    <dbReference type="NCBI Taxonomy" id="1795632"/>
    <lineage>
        <taxon>Bacteria</taxon>
        <taxon>Pseudomonadati</taxon>
        <taxon>Thermodesulfobacteriota</taxon>
        <taxon>Thermodesulfobacteria</taxon>
        <taxon>Thermodesulfobacteriales</taxon>
        <taxon>Thermodesulfatatoraceae</taxon>
        <taxon>Thermodesulfatator</taxon>
    </lineage>
</organism>
<dbReference type="PANTHER" id="PTHR30244">
    <property type="entry name" value="TRANSAMINASE"/>
    <property type="match status" value="1"/>
</dbReference>
<keyword evidence="2 3" id="KW-0663">Pyridoxal phosphate</keyword>
<dbReference type="Gene3D" id="3.90.1150.10">
    <property type="entry name" value="Aspartate Aminotransferase, domain 1"/>
    <property type="match status" value="1"/>
</dbReference>
<dbReference type="InterPro" id="IPR015422">
    <property type="entry name" value="PyrdxlP-dep_Trfase_small"/>
</dbReference>
<dbReference type="InterPro" id="IPR015421">
    <property type="entry name" value="PyrdxlP-dep_Trfase_major"/>
</dbReference>
<accession>A0A177E907</accession>
<dbReference type="AlphaFoldDB" id="A0A177E907"/>
<dbReference type="RefSeq" id="WP_068541972.1">
    <property type="nucleotide sequence ID" value="NZ_LSFI01000022.1"/>
</dbReference>
<dbReference type="OrthoDB" id="9810913at2"/>
<dbReference type="PANTHER" id="PTHR30244:SF42">
    <property type="entry name" value="UDP-2-ACETAMIDO-2-DEOXY-3-OXO-D-GLUCURONATE AMINOTRANSFERASE"/>
    <property type="match status" value="1"/>
</dbReference>
<feature type="active site" description="Proton acceptor" evidence="1">
    <location>
        <position position="190"/>
    </location>
</feature>
<dbReference type="GO" id="GO:0008483">
    <property type="term" value="F:transaminase activity"/>
    <property type="evidence" value="ECO:0007669"/>
    <property type="project" value="UniProtKB-KW"/>
</dbReference>
<sequence length="376" mass="42238">MEFIDLKKQYGLYQEELEEAALKVLRSGRYILGPEVKELEEKLADFVGVKYALGVSSGTDALLLILKALELGPQDAIITTPFTFVATAEVIRRVGARVIFADIDPKTFLLSPETLAEALEKARKKGLRIRAVIAVSLFGLPAYLPELEAFCEKEGLFLIEDACQSLGAECKGRKSGSFGIASATSFFPAKPLGAYGDAGMVFTNDETLYHKIEALRVHGQTERYLHQYQGLNARLDTLQAALLLVKLKYYSREIELRQKVAQRYRKYLEDLPVEFQSIPEGCRSVYAQFTLRIPKRDDLVKFLAERDIPTAIHYPRPLHLQPAFKELGYHQGDFPQAEKLAQEVISLPMHPFLERGDQGKIAEAIGAFYGSNFRKD</sequence>
<gene>
    <name evidence="4" type="ORF">TH606_05755</name>
</gene>
<name>A0A177E907_9BACT</name>
<evidence type="ECO:0000256" key="2">
    <source>
        <dbReference type="PIRSR" id="PIRSR000390-2"/>
    </source>
</evidence>
<feature type="modified residue" description="N6-(pyridoxal phosphate)lysine" evidence="2">
    <location>
        <position position="190"/>
    </location>
</feature>
<evidence type="ECO:0000256" key="1">
    <source>
        <dbReference type="PIRSR" id="PIRSR000390-1"/>
    </source>
</evidence>
<proteinExistence type="inferred from homology"/>
<evidence type="ECO:0000256" key="3">
    <source>
        <dbReference type="RuleBase" id="RU004508"/>
    </source>
</evidence>
<dbReference type="GO" id="GO:0000271">
    <property type="term" value="P:polysaccharide biosynthetic process"/>
    <property type="evidence" value="ECO:0007669"/>
    <property type="project" value="TreeGrafter"/>
</dbReference>